<dbReference type="PANTHER" id="PTHR30461">
    <property type="entry name" value="DNA-INVERTASE FROM LAMBDOID PROPHAGE"/>
    <property type="match status" value="1"/>
</dbReference>
<dbReference type="Pfam" id="PF02796">
    <property type="entry name" value="HTH_7"/>
    <property type="match status" value="1"/>
</dbReference>
<dbReference type="InterPro" id="IPR006118">
    <property type="entry name" value="Recombinase_CS"/>
</dbReference>
<dbReference type="Proteomes" id="UP000609849">
    <property type="component" value="Unassembled WGS sequence"/>
</dbReference>
<evidence type="ECO:0000256" key="4">
    <source>
        <dbReference type="ARBA" id="ARBA00023172"/>
    </source>
</evidence>
<dbReference type="RefSeq" id="WP_187127996.1">
    <property type="nucleotide sequence ID" value="NZ_JACRWE010000017.1"/>
</dbReference>
<evidence type="ECO:0000313" key="8">
    <source>
        <dbReference type="Proteomes" id="UP000609849"/>
    </source>
</evidence>
<dbReference type="PROSITE" id="PS00397">
    <property type="entry name" value="RECOMBINASES_1"/>
    <property type="match status" value="1"/>
</dbReference>
<organism evidence="7 8">
    <name type="scientific">Romboutsia faecis</name>
    <dbReference type="NCBI Taxonomy" id="2764597"/>
    <lineage>
        <taxon>Bacteria</taxon>
        <taxon>Bacillati</taxon>
        <taxon>Bacillota</taxon>
        <taxon>Clostridia</taxon>
        <taxon>Peptostreptococcales</taxon>
        <taxon>Peptostreptococcaceae</taxon>
        <taxon>Romboutsia</taxon>
    </lineage>
</organism>
<dbReference type="InterPro" id="IPR006120">
    <property type="entry name" value="Resolvase_HTH_dom"/>
</dbReference>
<evidence type="ECO:0000313" key="7">
    <source>
        <dbReference type="EMBL" id="MBC5998380.1"/>
    </source>
</evidence>
<dbReference type="Gene3D" id="1.10.10.60">
    <property type="entry name" value="Homeodomain-like"/>
    <property type="match status" value="1"/>
</dbReference>
<dbReference type="InterPro" id="IPR050639">
    <property type="entry name" value="SSR_resolvase"/>
</dbReference>
<evidence type="ECO:0000256" key="3">
    <source>
        <dbReference type="ARBA" id="ARBA00023125"/>
    </source>
</evidence>
<dbReference type="SMART" id="SM00857">
    <property type="entry name" value="Resolvase"/>
    <property type="match status" value="1"/>
</dbReference>
<dbReference type="PANTHER" id="PTHR30461:SF2">
    <property type="entry name" value="SERINE RECOMBINASE PINE-RELATED"/>
    <property type="match status" value="1"/>
</dbReference>
<sequence length="202" mass="23101">MIYGYIRVSTVKQANEGNSLEGQTKLLLENGVPQENIFQDAYTGTKADRPQFNKLLNELKEGDTLVVTKLDRFARSMIEGSKIVNDLIEKGVKVNVLNIGLMDNTPASKLIRNIFFSFAEFERDMIVERTLEGKQIKMETDVDATLGRPKKFKKAQRDTALQLLEDYSYNEVAKRTGISRRTLIRYKKENDLKLLKTECEGK</sequence>
<dbReference type="SUPFAM" id="SSF53041">
    <property type="entry name" value="Resolvase-like"/>
    <property type="match status" value="1"/>
</dbReference>
<dbReference type="EMBL" id="JACRWE010000017">
    <property type="protein sequence ID" value="MBC5998380.1"/>
    <property type="molecule type" value="Genomic_DNA"/>
</dbReference>
<keyword evidence="2" id="KW-0229">DNA integration</keyword>
<dbReference type="InterPro" id="IPR009057">
    <property type="entry name" value="Homeodomain-like_sf"/>
</dbReference>
<evidence type="ECO:0000259" key="6">
    <source>
        <dbReference type="PROSITE" id="PS51736"/>
    </source>
</evidence>
<feature type="active site" description="O-(5'-phospho-DNA)-serine intermediate" evidence="5">
    <location>
        <position position="9"/>
    </location>
</feature>
<dbReference type="CDD" id="cd03768">
    <property type="entry name" value="SR_ResInv"/>
    <property type="match status" value="1"/>
</dbReference>
<keyword evidence="8" id="KW-1185">Reference proteome</keyword>
<dbReference type="Pfam" id="PF00239">
    <property type="entry name" value="Resolvase"/>
    <property type="match status" value="1"/>
</dbReference>
<evidence type="ECO:0000256" key="2">
    <source>
        <dbReference type="ARBA" id="ARBA00022908"/>
    </source>
</evidence>
<feature type="domain" description="Resolvase/invertase-type recombinase catalytic" evidence="6">
    <location>
        <begin position="1"/>
        <end position="141"/>
    </location>
</feature>
<proteinExistence type="inferred from homology"/>
<dbReference type="InterPro" id="IPR006119">
    <property type="entry name" value="Resolv_N"/>
</dbReference>
<evidence type="ECO:0000256" key="5">
    <source>
        <dbReference type="PROSITE-ProRule" id="PRU10137"/>
    </source>
</evidence>
<keyword evidence="4" id="KW-0233">DNA recombination</keyword>
<evidence type="ECO:0000256" key="1">
    <source>
        <dbReference type="ARBA" id="ARBA00009913"/>
    </source>
</evidence>
<protein>
    <submittedName>
        <fullName evidence="7">Recombinase family protein</fullName>
    </submittedName>
</protein>
<accession>A0ABR7JTY4</accession>
<gene>
    <name evidence="7" type="ORF">H8923_16690</name>
</gene>
<dbReference type="SUPFAM" id="SSF46689">
    <property type="entry name" value="Homeodomain-like"/>
    <property type="match status" value="1"/>
</dbReference>
<dbReference type="PROSITE" id="PS51736">
    <property type="entry name" value="RECOMBINASES_3"/>
    <property type="match status" value="1"/>
</dbReference>
<name>A0ABR7JTY4_9FIRM</name>
<reference evidence="7 8" key="1">
    <citation type="submission" date="2020-08" db="EMBL/GenBank/DDBJ databases">
        <authorList>
            <person name="Liu C."/>
            <person name="Sun Q."/>
        </authorList>
    </citation>
    <scope>NUCLEOTIDE SEQUENCE [LARGE SCALE GENOMIC DNA]</scope>
    <source>
        <strain evidence="7 8">NSJ-18</strain>
    </source>
</reference>
<dbReference type="InterPro" id="IPR036162">
    <property type="entry name" value="Resolvase-like_N_sf"/>
</dbReference>
<comment type="caution">
    <text evidence="7">The sequence shown here is derived from an EMBL/GenBank/DDBJ whole genome shotgun (WGS) entry which is preliminary data.</text>
</comment>
<keyword evidence="3" id="KW-0238">DNA-binding</keyword>
<dbReference type="Gene3D" id="3.40.50.1390">
    <property type="entry name" value="Resolvase, N-terminal catalytic domain"/>
    <property type="match status" value="1"/>
</dbReference>
<comment type="similarity">
    <text evidence="1">Belongs to the site-specific recombinase resolvase family.</text>
</comment>